<reference evidence="2 3" key="1">
    <citation type="submission" date="2016-10" db="EMBL/GenBank/DDBJ databases">
        <authorList>
            <person name="de Groot N.N."/>
        </authorList>
    </citation>
    <scope>NUCLEOTIDE SEQUENCE [LARGE SCALE GENOMIC DNA]</scope>
    <source>
        <strain evidence="2 3">DSM 26515</strain>
    </source>
</reference>
<accession>A0A1H6YUA7</accession>
<evidence type="ECO:0000256" key="1">
    <source>
        <dbReference type="SAM" id="MobiDB-lite"/>
    </source>
</evidence>
<evidence type="ECO:0000313" key="2">
    <source>
        <dbReference type="EMBL" id="SEJ40365.1"/>
    </source>
</evidence>
<name>A0A1H6YUA7_9GAMM</name>
<dbReference type="EMBL" id="FNYC01000007">
    <property type="protein sequence ID" value="SEJ40365.1"/>
    <property type="molecule type" value="Genomic_DNA"/>
</dbReference>
<dbReference type="AlphaFoldDB" id="A0A1H6YUA7"/>
<feature type="region of interest" description="Disordered" evidence="1">
    <location>
        <begin position="1"/>
        <end position="46"/>
    </location>
</feature>
<evidence type="ECO:0000313" key="3">
    <source>
        <dbReference type="Proteomes" id="UP000199420"/>
    </source>
</evidence>
<sequence>MHSLGGVHGTPLSDRGLCDQPRTSPQRHGSPAAQPQPQADRLAGAAWQPQVQAVPAQLGQWQAKVLAEWFMGTSSMGLAGIRTSIRAAIVGTTPGERLNQTANLRLPCRGDPP</sequence>
<gene>
    <name evidence="2" type="ORF">SAMN04487997_3225</name>
</gene>
<keyword evidence="3" id="KW-1185">Reference proteome</keyword>
<feature type="compositionally biased region" description="Polar residues" evidence="1">
    <location>
        <begin position="21"/>
        <end position="37"/>
    </location>
</feature>
<proteinExistence type="predicted"/>
<protein>
    <submittedName>
        <fullName evidence="2">Uncharacterized protein</fullName>
    </submittedName>
</protein>
<organism evidence="2 3">
    <name type="scientific">Frateuria terrea</name>
    <dbReference type="NCBI Taxonomy" id="529704"/>
    <lineage>
        <taxon>Bacteria</taxon>
        <taxon>Pseudomonadati</taxon>
        <taxon>Pseudomonadota</taxon>
        <taxon>Gammaproteobacteria</taxon>
        <taxon>Lysobacterales</taxon>
        <taxon>Rhodanobacteraceae</taxon>
        <taxon>Frateuria</taxon>
    </lineage>
</organism>
<dbReference type="Proteomes" id="UP000199420">
    <property type="component" value="Unassembled WGS sequence"/>
</dbReference>